<protein>
    <submittedName>
        <fullName evidence="2">Uncharacterized protein</fullName>
    </submittedName>
</protein>
<accession>A0AAD7GSB2</accession>
<keyword evidence="3" id="KW-1185">Reference proteome</keyword>
<evidence type="ECO:0000256" key="1">
    <source>
        <dbReference type="SAM" id="Phobius"/>
    </source>
</evidence>
<dbReference type="EMBL" id="JARKIB010000491">
    <property type="protein sequence ID" value="KAJ7704205.1"/>
    <property type="molecule type" value="Genomic_DNA"/>
</dbReference>
<keyword evidence="1" id="KW-0472">Membrane</keyword>
<reference evidence="2" key="1">
    <citation type="submission" date="2023-03" db="EMBL/GenBank/DDBJ databases">
        <title>Massive genome expansion in bonnet fungi (Mycena s.s.) driven by repeated elements and novel gene families across ecological guilds.</title>
        <authorList>
            <consortium name="Lawrence Berkeley National Laboratory"/>
            <person name="Harder C.B."/>
            <person name="Miyauchi S."/>
            <person name="Viragh M."/>
            <person name="Kuo A."/>
            <person name="Thoen E."/>
            <person name="Andreopoulos B."/>
            <person name="Lu D."/>
            <person name="Skrede I."/>
            <person name="Drula E."/>
            <person name="Henrissat B."/>
            <person name="Morin E."/>
            <person name="Kohler A."/>
            <person name="Barry K."/>
            <person name="LaButti K."/>
            <person name="Morin E."/>
            <person name="Salamov A."/>
            <person name="Lipzen A."/>
            <person name="Mereny Z."/>
            <person name="Hegedus B."/>
            <person name="Baldrian P."/>
            <person name="Stursova M."/>
            <person name="Weitz H."/>
            <person name="Taylor A."/>
            <person name="Grigoriev I.V."/>
            <person name="Nagy L.G."/>
            <person name="Martin F."/>
            <person name="Kauserud H."/>
        </authorList>
    </citation>
    <scope>NUCLEOTIDE SEQUENCE</scope>
    <source>
        <strain evidence="2">CBHHK182m</strain>
    </source>
</reference>
<feature type="transmembrane region" description="Helical" evidence="1">
    <location>
        <begin position="34"/>
        <end position="56"/>
    </location>
</feature>
<gene>
    <name evidence="2" type="ORF">B0H16DRAFT_1747713</name>
</gene>
<keyword evidence="1" id="KW-0812">Transmembrane</keyword>
<dbReference type="AlphaFoldDB" id="A0AAD7GSB2"/>
<feature type="transmembrane region" description="Helical" evidence="1">
    <location>
        <begin position="6"/>
        <end position="22"/>
    </location>
</feature>
<keyword evidence="1" id="KW-1133">Transmembrane helix</keyword>
<feature type="transmembrane region" description="Helical" evidence="1">
    <location>
        <begin position="190"/>
        <end position="212"/>
    </location>
</feature>
<comment type="caution">
    <text evidence="2">The sequence shown here is derived from an EMBL/GenBank/DDBJ whole genome shotgun (WGS) entry which is preliminary data.</text>
</comment>
<feature type="transmembrane region" description="Helical" evidence="1">
    <location>
        <begin position="88"/>
        <end position="109"/>
    </location>
</feature>
<sequence length="295" mass="32736">MLVIWAKGVYIVLFILAVYTLARRKSAGKKLLLGYTWAMAVLGTMQLVLCLVQLWIGPRFVEVFVKQDATSQSELVLLARSLDTAQTIIFAGNNLVTDSLLLYRCFVIWGSNWRPVVFPGILIACTFRCVASFGFSGLIIVPAPLFHLQYVFAAFTNLVLVVLIGGRVWYIRQDARVVAGNELRKRYDTVIAMVLESGAMYFVVLVLLAIFASESSAFAFDILESIAIHIVNIIPTLIIVRVGLGQNIQDTGKTPLAKEARDTRPQPRADFSAHRTRSPLLPVLYIKASEDTLIA</sequence>
<name>A0AAD7GSB2_9AGAR</name>
<dbReference type="Proteomes" id="UP001215598">
    <property type="component" value="Unassembled WGS sequence"/>
</dbReference>
<evidence type="ECO:0000313" key="2">
    <source>
        <dbReference type="EMBL" id="KAJ7704205.1"/>
    </source>
</evidence>
<feature type="transmembrane region" description="Helical" evidence="1">
    <location>
        <begin position="116"/>
        <end position="141"/>
    </location>
</feature>
<proteinExistence type="predicted"/>
<organism evidence="2 3">
    <name type="scientific">Mycena metata</name>
    <dbReference type="NCBI Taxonomy" id="1033252"/>
    <lineage>
        <taxon>Eukaryota</taxon>
        <taxon>Fungi</taxon>
        <taxon>Dikarya</taxon>
        <taxon>Basidiomycota</taxon>
        <taxon>Agaricomycotina</taxon>
        <taxon>Agaricomycetes</taxon>
        <taxon>Agaricomycetidae</taxon>
        <taxon>Agaricales</taxon>
        <taxon>Marasmiineae</taxon>
        <taxon>Mycenaceae</taxon>
        <taxon>Mycena</taxon>
    </lineage>
</organism>
<feature type="transmembrane region" description="Helical" evidence="1">
    <location>
        <begin position="218"/>
        <end position="240"/>
    </location>
</feature>
<feature type="transmembrane region" description="Helical" evidence="1">
    <location>
        <begin position="147"/>
        <end position="170"/>
    </location>
</feature>
<evidence type="ECO:0000313" key="3">
    <source>
        <dbReference type="Proteomes" id="UP001215598"/>
    </source>
</evidence>